<dbReference type="Proteomes" id="UP000799753">
    <property type="component" value="Unassembled WGS sequence"/>
</dbReference>
<protein>
    <submittedName>
        <fullName evidence="1">Uncharacterized protein</fullName>
    </submittedName>
</protein>
<dbReference type="EMBL" id="MU006793">
    <property type="protein sequence ID" value="KAF2637368.1"/>
    <property type="molecule type" value="Genomic_DNA"/>
</dbReference>
<accession>A0A6A6RSZ0</accession>
<evidence type="ECO:0000313" key="2">
    <source>
        <dbReference type="Proteomes" id="UP000799753"/>
    </source>
</evidence>
<keyword evidence="2" id="KW-1185">Reference proteome</keyword>
<proteinExistence type="predicted"/>
<reference evidence="1" key="1">
    <citation type="journal article" date="2020" name="Stud. Mycol.">
        <title>101 Dothideomycetes genomes: a test case for predicting lifestyles and emergence of pathogens.</title>
        <authorList>
            <person name="Haridas S."/>
            <person name="Albert R."/>
            <person name="Binder M."/>
            <person name="Bloem J."/>
            <person name="Labutti K."/>
            <person name="Salamov A."/>
            <person name="Andreopoulos B."/>
            <person name="Baker S."/>
            <person name="Barry K."/>
            <person name="Bills G."/>
            <person name="Bluhm B."/>
            <person name="Cannon C."/>
            <person name="Castanera R."/>
            <person name="Culley D."/>
            <person name="Daum C."/>
            <person name="Ezra D."/>
            <person name="Gonzalez J."/>
            <person name="Henrissat B."/>
            <person name="Kuo A."/>
            <person name="Liang C."/>
            <person name="Lipzen A."/>
            <person name="Lutzoni F."/>
            <person name="Magnuson J."/>
            <person name="Mondo S."/>
            <person name="Nolan M."/>
            <person name="Ohm R."/>
            <person name="Pangilinan J."/>
            <person name="Park H.-J."/>
            <person name="Ramirez L."/>
            <person name="Alfaro M."/>
            <person name="Sun H."/>
            <person name="Tritt A."/>
            <person name="Yoshinaga Y."/>
            <person name="Zwiers L.-H."/>
            <person name="Turgeon B."/>
            <person name="Goodwin S."/>
            <person name="Spatafora J."/>
            <person name="Crous P."/>
            <person name="Grigoriev I."/>
        </authorList>
    </citation>
    <scope>NUCLEOTIDE SEQUENCE</scope>
    <source>
        <strain evidence="1">CBS 473.64</strain>
    </source>
</reference>
<gene>
    <name evidence="1" type="ORF">P280DRAFT_482822</name>
</gene>
<name>A0A6A6RSZ0_9PLEO</name>
<dbReference type="AlphaFoldDB" id="A0A6A6RSZ0"/>
<organism evidence="1 2">
    <name type="scientific">Massarina eburnea CBS 473.64</name>
    <dbReference type="NCBI Taxonomy" id="1395130"/>
    <lineage>
        <taxon>Eukaryota</taxon>
        <taxon>Fungi</taxon>
        <taxon>Dikarya</taxon>
        <taxon>Ascomycota</taxon>
        <taxon>Pezizomycotina</taxon>
        <taxon>Dothideomycetes</taxon>
        <taxon>Pleosporomycetidae</taxon>
        <taxon>Pleosporales</taxon>
        <taxon>Massarineae</taxon>
        <taxon>Massarinaceae</taxon>
        <taxon>Massarina</taxon>
    </lineage>
</organism>
<sequence length="353" mass="40301">MADGSTMRNPEAGFDFFYGSINNSAPLSRSSSLNNVCEHYEKAYSTESLPPSLSDRENHSHEHLRSQPYIDFVKRSAISTETLPFFTKRATTNTIKTKPSFDGDLRNLYNFPPQSFSEHFSTMIRITETQVERLEKRSAVIIGHGKAMKDSSHSDQALRCDIQLHQSTLKLLEKRGEEYKTLFTMGRDMVKMLVHFHELKWSSISVKKSLAIDRLENTRMRGLLEKKEFSRGSLQKTIDNAHLYSGQLQDIQYSTTNLLSFASAIADSFAKLNVASESKDVDNKENNNMVLQCMAQTMDLISRTLSLVKSFLVSLHLVDKEMYDAAVRIMIARHPEGFRYLVSIVEMDMERAK</sequence>
<evidence type="ECO:0000313" key="1">
    <source>
        <dbReference type="EMBL" id="KAF2637368.1"/>
    </source>
</evidence>